<evidence type="ECO:0000313" key="2">
    <source>
        <dbReference type="Proteomes" id="UP000018769"/>
    </source>
</evidence>
<protein>
    <submittedName>
        <fullName evidence="1">DNA polymerase III subunit delta</fullName>
    </submittedName>
</protein>
<dbReference type="STRING" id="673862.BABL1_gene_620"/>
<reference evidence="1 2" key="1">
    <citation type="journal article" date="2015" name="Biol. Direct">
        <title>Babela massiliensis, a representative of a widespread bacterial phylum with unusual adaptations to parasitism in amoebae.</title>
        <authorList>
            <person name="Pagnier I."/>
            <person name="Yutin N."/>
            <person name="Croce O."/>
            <person name="Makarova K.S."/>
            <person name="Wolf Y.I."/>
            <person name="Benamar S."/>
            <person name="Raoult D."/>
            <person name="Koonin E.V."/>
            <person name="La Scola B."/>
        </authorList>
    </citation>
    <scope>NUCLEOTIDE SEQUENCE [LARGE SCALE GENOMIC DNA]</scope>
    <source>
        <strain evidence="2">BABL1</strain>
    </source>
</reference>
<dbReference type="AlphaFoldDB" id="V6DIK6"/>
<dbReference type="KEGG" id="dpb:BABL1_gene_620"/>
<name>V6DIK6_9BACT</name>
<dbReference type="OrthoDB" id="9810148at2"/>
<accession>V6DIK6</accession>
<keyword evidence="2" id="KW-1185">Reference proteome</keyword>
<evidence type="ECO:0000313" key="1">
    <source>
        <dbReference type="EMBL" id="CDK30356.1"/>
    </source>
</evidence>
<organism evidence="1 2">
    <name type="scientific">Candidatus Babela massiliensis</name>
    <dbReference type="NCBI Taxonomy" id="673862"/>
    <lineage>
        <taxon>Bacteria</taxon>
        <taxon>Candidatus Babelota</taxon>
        <taxon>Candidatus Babeliae</taxon>
        <taxon>Candidatus Babeliales</taxon>
        <taxon>Candidatus Babeliaceae</taxon>
        <taxon>Candidatus Babela</taxon>
    </lineage>
</organism>
<dbReference type="RefSeq" id="WP_023791349.1">
    <property type="nucleotide sequence ID" value="NC_023003.1"/>
</dbReference>
<dbReference type="InterPro" id="IPR027417">
    <property type="entry name" value="P-loop_NTPase"/>
</dbReference>
<dbReference type="SUPFAM" id="SSF52540">
    <property type="entry name" value="P-loop containing nucleoside triphosphate hydrolases"/>
    <property type="match status" value="1"/>
</dbReference>
<dbReference type="eggNOG" id="COG2812">
    <property type="taxonomic scope" value="Bacteria"/>
</dbReference>
<dbReference type="Gene3D" id="3.40.50.300">
    <property type="entry name" value="P-loop containing nucleotide triphosphate hydrolases"/>
    <property type="match status" value="1"/>
</dbReference>
<dbReference type="EMBL" id="HG793133">
    <property type="protein sequence ID" value="CDK30356.1"/>
    <property type="molecule type" value="Genomic_DNA"/>
</dbReference>
<dbReference type="Proteomes" id="UP000018769">
    <property type="component" value="Chromosome I"/>
</dbReference>
<proteinExistence type="predicted"/>
<gene>
    <name evidence="1" type="primary">dnaX_2</name>
    <name evidence="1" type="ORF">BABL1_gene_620</name>
</gene>
<dbReference type="Pfam" id="PF13177">
    <property type="entry name" value="DNA_pol3_delta2"/>
    <property type="match status" value="1"/>
</dbReference>
<sequence length="241" mass="28141">MNKLYPAYLFIGAEKEINEYIDTFLKSILCKNNKCNTCLDCKNIEKKQHALIRFLQPEGQYTISQLDIIFKTIIFKLNIDQDFFFIINKADLLNVYCANSLLKSLEEPPQGYHFILISSTKDNILPTIASRCIIKEFRNYNSENNILLESFINLNINNNDIIKKIESTKISEHEIPLLIDQLYQYWSDILKKSETENITQKLIIANKALNILDHSKEYYPMPGSAKIFIRNLMLQFLSILN</sequence>
<dbReference type="HOGENOM" id="CLU_1150204_0_0_7"/>
<dbReference type="PATRIC" id="fig|673862.3.peg.243"/>